<reference evidence="5 6" key="1">
    <citation type="submission" date="2024-06" db="EMBL/GenBank/DDBJ databases">
        <authorList>
            <person name="Woo H."/>
        </authorList>
    </citation>
    <scope>NUCLEOTIDE SEQUENCE [LARGE SCALE GENOMIC DNA]</scope>
    <source>
        <strain evidence="5 6">S2-g</strain>
    </source>
</reference>
<accession>A0ABV3QMT1</accession>
<dbReference type="SMART" id="SM00028">
    <property type="entry name" value="TPR"/>
    <property type="match status" value="5"/>
</dbReference>
<keyword evidence="1" id="KW-0677">Repeat</keyword>
<feature type="repeat" description="TPR" evidence="3">
    <location>
        <begin position="49"/>
        <end position="82"/>
    </location>
</feature>
<evidence type="ECO:0000256" key="4">
    <source>
        <dbReference type="SAM" id="Phobius"/>
    </source>
</evidence>
<dbReference type="EMBL" id="JBFOHL010000004">
    <property type="protein sequence ID" value="MEW9623862.1"/>
    <property type="molecule type" value="Genomic_DNA"/>
</dbReference>
<dbReference type="InterPro" id="IPR027417">
    <property type="entry name" value="P-loop_NTPase"/>
</dbReference>
<dbReference type="Pfam" id="PF13469">
    <property type="entry name" value="Sulfotransfer_3"/>
    <property type="match status" value="1"/>
</dbReference>
<name>A0ABV3QMT1_9GAMM</name>
<dbReference type="InterPro" id="IPR011990">
    <property type="entry name" value="TPR-like_helical_dom_sf"/>
</dbReference>
<dbReference type="Pfam" id="PF13414">
    <property type="entry name" value="TPR_11"/>
    <property type="match status" value="1"/>
</dbReference>
<dbReference type="PANTHER" id="PTHR45586">
    <property type="entry name" value="TPR REPEAT-CONTAINING PROTEIN PA4667"/>
    <property type="match status" value="1"/>
</dbReference>
<evidence type="ECO:0000313" key="6">
    <source>
        <dbReference type="Proteomes" id="UP001556170"/>
    </source>
</evidence>
<dbReference type="PROSITE" id="PS50005">
    <property type="entry name" value="TPR"/>
    <property type="match status" value="4"/>
</dbReference>
<evidence type="ECO:0000313" key="5">
    <source>
        <dbReference type="EMBL" id="MEW9623862.1"/>
    </source>
</evidence>
<keyword evidence="4" id="KW-0812">Transmembrane</keyword>
<evidence type="ECO:0000256" key="1">
    <source>
        <dbReference type="ARBA" id="ARBA00022737"/>
    </source>
</evidence>
<dbReference type="SUPFAM" id="SSF48452">
    <property type="entry name" value="TPR-like"/>
    <property type="match status" value="1"/>
</dbReference>
<proteinExistence type="predicted"/>
<evidence type="ECO:0000256" key="3">
    <source>
        <dbReference type="PROSITE-ProRule" id="PRU00339"/>
    </source>
</evidence>
<feature type="repeat" description="TPR" evidence="3">
    <location>
        <begin position="83"/>
        <end position="116"/>
    </location>
</feature>
<dbReference type="PANTHER" id="PTHR45586:SF1">
    <property type="entry name" value="LIPOPOLYSACCHARIDE ASSEMBLY PROTEIN B"/>
    <property type="match status" value="1"/>
</dbReference>
<dbReference type="InterPro" id="IPR051012">
    <property type="entry name" value="CellSynth/LPSAsmb/PSIAsmb"/>
</dbReference>
<dbReference type="Pfam" id="PF14559">
    <property type="entry name" value="TPR_19"/>
    <property type="match status" value="1"/>
</dbReference>
<feature type="transmembrane region" description="Helical" evidence="4">
    <location>
        <begin position="377"/>
        <end position="396"/>
    </location>
</feature>
<keyword evidence="2 3" id="KW-0802">TPR repeat</keyword>
<keyword evidence="4" id="KW-0472">Membrane</keyword>
<dbReference type="Gene3D" id="3.40.50.300">
    <property type="entry name" value="P-loop containing nucleotide triphosphate hydrolases"/>
    <property type="match status" value="1"/>
</dbReference>
<organism evidence="5 6">
    <name type="scientific">Rhodanobacter geophilus</name>
    <dbReference type="NCBI Taxonomy" id="3162488"/>
    <lineage>
        <taxon>Bacteria</taxon>
        <taxon>Pseudomonadati</taxon>
        <taxon>Pseudomonadota</taxon>
        <taxon>Gammaproteobacteria</taxon>
        <taxon>Lysobacterales</taxon>
        <taxon>Rhodanobacteraceae</taxon>
        <taxon>Rhodanobacter</taxon>
    </lineage>
</organism>
<feature type="repeat" description="TPR" evidence="3">
    <location>
        <begin position="151"/>
        <end position="184"/>
    </location>
</feature>
<dbReference type="Gene3D" id="1.25.40.10">
    <property type="entry name" value="Tetratricopeptide repeat domain"/>
    <property type="match status" value="1"/>
</dbReference>
<keyword evidence="6" id="KW-1185">Reference proteome</keyword>
<dbReference type="SUPFAM" id="SSF52540">
    <property type="entry name" value="P-loop containing nucleoside triphosphate hydrolases"/>
    <property type="match status" value="1"/>
</dbReference>
<protein>
    <submittedName>
        <fullName evidence="5">Sulfotransferase</fullName>
    </submittedName>
</protein>
<feature type="repeat" description="TPR" evidence="3">
    <location>
        <begin position="117"/>
        <end position="150"/>
    </location>
</feature>
<dbReference type="RefSeq" id="WP_367844169.1">
    <property type="nucleotide sequence ID" value="NZ_JBFOHL010000004.1"/>
</dbReference>
<comment type="caution">
    <text evidence="5">The sequence shown here is derived from an EMBL/GenBank/DDBJ whole genome shotgun (WGS) entry which is preliminary data.</text>
</comment>
<dbReference type="InterPro" id="IPR019734">
    <property type="entry name" value="TPR_rpt"/>
</dbReference>
<gene>
    <name evidence="5" type="ORF">ABQJ56_06435</name>
</gene>
<dbReference type="Pfam" id="PF13432">
    <property type="entry name" value="TPR_16"/>
    <property type="match status" value="1"/>
</dbReference>
<sequence length="531" mass="59173">MTSETAHSAPLPEAATRLLARARGEWQQRQSDAAERSIQQVLALAPGNADALRMLGVMAQHRGDQARAADCFRRVLPVWPDDSDLHVGLGIALHELGEIGEAMSHLRRACELAPASASAWFNRGEACWRQAYTDEAIAALQRALELAPAHLPARLSLAKAQASLGQVDDAVAGFREVLRLDPGNAEGWFGLSNLNTVRFDAADVANLRQAWARGGQPPRHRELLGFTLAKALEDQGDYAQAFELFRQANASRRQRVHWNAAGERQRVEAIRRIFAHDMPPPLDPALGHEAILIVSVPRSGSTLVEQILASHPEVEGANEIKDLSQVIDAETRRRHSAFPLWTPHASAADWQRLGKEYLARTAPWRKTKPRFTDKSLVTWYLVGAALAMLPAARVVVVRRDPLETCLACFRQLFTEQSGFTCDLDEMADYCIDFLRLTRFWLERYPGQVLDLEYETLVAEPEPTIRRLLDFCGLSFDPACLAFHKTSRAVLSAPSAAQVRQPMRRDTARSARYGDKLDRLRQRLRDAGVAVD</sequence>
<dbReference type="Proteomes" id="UP001556170">
    <property type="component" value="Unassembled WGS sequence"/>
</dbReference>
<evidence type="ECO:0000256" key="2">
    <source>
        <dbReference type="ARBA" id="ARBA00022803"/>
    </source>
</evidence>
<keyword evidence="4" id="KW-1133">Transmembrane helix</keyword>